<name>A0ABU3F8Z6_9ENTE</name>
<dbReference type="PROSITE" id="PS51257">
    <property type="entry name" value="PROKAR_LIPOPROTEIN"/>
    <property type="match status" value="1"/>
</dbReference>
<organism evidence="5 6">
    <name type="scientific">Enterococcus xiangfangensis</name>
    <dbReference type="NCBI Taxonomy" id="1296537"/>
    <lineage>
        <taxon>Bacteria</taxon>
        <taxon>Bacillati</taxon>
        <taxon>Bacillota</taxon>
        <taxon>Bacilli</taxon>
        <taxon>Lactobacillales</taxon>
        <taxon>Enterococcaceae</taxon>
        <taxon>Enterococcus</taxon>
    </lineage>
</organism>
<gene>
    <name evidence="5" type="ORF">P7H27_05090</name>
</gene>
<feature type="chain" id="PRO_5046236032" evidence="4">
    <location>
        <begin position="19"/>
        <end position="415"/>
    </location>
</feature>
<dbReference type="InterPro" id="IPR006059">
    <property type="entry name" value="SBP"/>
</dbReference>
<comment type="caution">
    <text evidence="5">The sequence shown here is derived from an EMBL/GenBank/DDBJ whole genome shotgun (WGS) entry which is preliminary data.</text>
</comment>
<keyword evidence="3 4" id="KW-0732">Signal</keyword>
<feature type="signal peptide" evidence="4">
    <location>
        <begin position="1"/>
        <end position="18"/>
    </location>
</feature>
<evidence type="ECO:0000256" key="2">
    <source>
        <dbReference type="ARBA" id="ARBA00022448"/>
    </source>
</evidence>
<dbReference type="Pfam" id="PF01547">
    <property type="entry name" value="SBP_bac_1"/>
    <property type="match status" value="1"/>
</dbReference>
<evidence type="ECO:0000256" key="4">
    <source>
        <dbReference type="SAM" id="SignalP"/>
    </source>
</evidence>
<dbReference type="RefSeq" id="WP_137617865.1">
    <property type="nucleotide sequence ID" value="NZ_BJDX01000002.1"/>
</dbReference>
<evidence type="ECO:0000256" key="1">
    <source>
        <dbReference type="ARBA" id="ARBA00008520"/>
    </source>
</evidence>
<dbReference type="PANTHER" id="PTHR30061">
    <property type="entry name" value="MALTOSE-BINDING PERIPLASMIC PROTEIN"/>
    <property type="match status" value="1"/>
</dbReference>
<reference evidence="5" key="1">
    <citation type="submission" date="2023-03" db="EMBL/GenBank/DDBJ databases">
        <authorList>
            <person name="Shen W."/>
            <person name="Cai J."/>
        </authorList>
    </citation>
    <scope>NUCLEOTIDE SEQUENCE</scope>
    <source>
        <strain evidence="5">P66-3</strain>
    </source>
</reference>
<proteinExistence type="inferred from homology"/>
<evidence type="ECO:0000313" key="6">
    <source>
        <dbReference type="Proteomes" id="UP001181046"/>
    </source>
</evidence>
<dbReference type="SUPFAM" id="SSF53850">
    <property type="entry name" value="Periplasmic binding protein-like II"/>
    <property type="match status" value="1"/>
</dbReference>
<dbReference type="EMBL" id="JARQAJ010000002">
    <property type="protein sequence ID" value="MDT2759133.1"/>
    <property type="molecule type" value="Genomic_DNA"/>
</dbReference>
<dbReference type="Proteomes" id="UP001181046">
    <property type="component" value="Unassembled WGS sequence"/>
</dbReference>
<sequence>MKKVLLGITSVLALSLLAACGGSSDSKASSDDKVTISYGLWDKAQAPIYEEIAKDFEKENPNIEIKFQVTPWAQYWTKLETAITGKSAPDVFWMNIPRAIDYIDNGALEPLDDVKFDKDKIPEIYQESYTQDGKLYGVPKDFDTNALWYNKKMFDDAGIAYPDETWDWAKLQEVAKQLTNEKEGIYGLGTPPMWETGYYQAIYQNGGRPFIEDGKKSGFGEKATIDGVKYWYSFIENGTGTPIDMTSSAQQPELLLAGKVAMIIDGSYQTPVIFEDEYGKENIDVAPLPTGKERATTSNSLSNVVYAGSKHKEEAKQWIEFLSKKEQMQHVAESGVVIPSYEGSADAWVNAYPDKNLQVFIDAVDYAVPFSNYKNSSAATAIEQDIMNEVWSGDKTVNEACKEIQTKANEILAKK</sequence>
<evidence type="ECO:0000313" key="5">
    <source>
        <dbReference type="EMBL" id="MDT2759133.1"/>
    </source>
</evidence>
<dbReference type="PANTHER" id="PTHR30061:SF50">
    <property type="entry name" value="MALTOSE_MALTODEXTRIN-BINDING PERIPLASMIC PROTEIN"/>
    <property type="match status" value="1"/>
</dbReference>
<evidence type="ECO:0000256" key="3">
    <source>
        <dbReference type="ARBA" id="ARBA00022729"/>
    </source>
</evidence>
<accession>A0ABU3F8Z6</accession>
<dbReference type="CDD" id="cd13585">
    <property type="entry name" value="PBP2_TMBP_like"/>
    <property type="match status" value="1"/>
</dbReference>
<keyword evidence="6" id="KW-1185">Reference proteome</keyword>
<protein>
    <submittedName>
        <fullName evidence="5">Sugar ABC transporter substrate-binding protein</fullName>
    </submittedName>
</protein>
<comment type="similarity">
    <text evidence="1">Belongs to the bacterial solute-binding protein 1 family.</text>
</comment>
<dbReference type="Gene3D" id="3.40.190.10">
    <property type="entry name" value="Periplasmic binding protein-like II"/>
    <property type="match status" value="1"/>
</dbReference>
<keyword evidence="2" id="KW-0813">Transport</keyword>